<dbReference type="InterPro" id="IPR001303">
    <property type="entry name" value="Aldolase_II/adducin_N"/>
</dbReference>
<gene>
    <name evidence="5 6 7 8" type="primary">LOC106468994</name>
</gene>
<dbReference type="GeneID" id="106468994"/>
<evidence type="ECO:0000313" key="8">
    <source>
        <dbReference type="RefSeq" id="XP_022253097.1"/>
    </source>
</evidence>
<sequence length="682" mass="76810">MSDTEEPVNGVVLNEQESETHYVNDICPEVEQDPAIQQDMCPDKVELDPKDIERRKKVEMIINSQMFREELERIFESQNEGYNPASLSALQQVRDLLLPSRGSSAYQVSRNIIPINDIRGVDCLKYGKGEKLLRCKLASVFRLLDMYGWTENVYNHITLRVSPDQEHFLLNPFGLQYNEVTAASLLKVDMQGNVVDPGTTNFSFNRANFILHSVIHAARSDVNCVVHIKHPACVAVSASKYGLLPTCQEAAIIGEVSYHEYQGIIIDREERELIIKNLGPVNKILVLQHNGIVVCGETIEETFSMLRHAITACETQVHLMPIGLDNIQLMSKEEQQQVRDMVRGQQETEKVPLSPGAEEKEKTEGNEKLVKSKVWDLEFEAQMRLLENAGLRTGYVFRQLVKSEDPRVRNDIEAPPAASLSGYVDEDKWLSPLKKLLEGKKTQDKLRWVNSPSIQQKVEVTETTITSSKKTSKFDLESSPPHSTPIKTTSPPQFHSPDAQTENTTVEQVVMNDVEGTQTNATTVVYNLTEEEMDQYKRIMEKKQKGEKVSEVPEKLKPIILALESGQVSSVTEVVTTPDSRSSAYSASSPMSDDDVFQYPSGTQLQRSLSDKVKVSVSKKAHKKYPRQYAYSVDQANYRWDGSTTTGEKVKSTESGEVSDSSQSSKEESKDSKKDKKKKRRG</sequence>
<dbReference type="Gene3D" id="3.40.225.10">
    <property type="entry name" value="Class II aldolase/adducin N-terminal domain"/>
    <property type="match status" value="1"/>
</dbReference>
<proteinExistence type="inferred from homology"/>
<evidence type="ECO:0000256" key="2">
    <source>
        <dbReference type="SAM" id="MobiDB-lite"/>
    </source>
</evidence>
<feature type="region of interest" description="Disordered" evidence="2">
    <location>
        <begin position="466"/>
        <end position="500"/>
    </location>
</feature>
<evidence type="ECO:0000259" key="3">
    <source>
        <dbReference type="SMART" id="SM01007"/>
    </source>
</evidence>
<accession>A0ABM1BMB8</accession>
<dbReference type="NCBIfam" id="NF005451">
    <property type="entry name" value="PRK07044.1"/>
    <property type="match status" value="1"/>
</dbReference>
<dbReference type="SMART" id="SM01007">
    <property type="entry name" value="Aldolase_II"/>
    <property type="match status" value="1"/>
</dbReference>
<dbReference type="InterPro" id="IPR051017">
    <property type="entry name" value="Aldolase-II_Adducin_sf"/>
</dbReference>
<feature type="domain" description="Class II aldolase/adducin N-terminal" evidence="3">
    <location>
        <begin position="135"/>
        <end position="317"/>
    </location>
</feature>
<comment type="similarity">
    <text evidence="1">Belongs to the aldolase class II family. Adducin subfamily.</text>
</comment>
<dbReference type="PANTHER" id="PTHR10672">
    <property type="entry name" value="ADDUCIN"/>
    <property type="match status" value="1"/>
</dbReference>
<evidence type="ECO:0000313" key="7">
    <source>
        <dbReference type="RefSeq" id="XP_022253096.1"/>
    </source>
</evidence>
<evidence type="ECO:0000313" key="6">
    <source>
        <dbReference type="RefSeq" id="XP_013784903.1"/>
    </source>
</evidence>
<dbReference type="Pfam" id="PF00596">
    <property type="entry name" value="Aldolase_II"/>
    <property type="match status" value="1"/>
</dbReference>
<dbReference type="RefSeq" id="XP_022253097.1">
    <property type="nucleotide sequence ID" value="XM_022397389.1"/>
</dbReference>
<feature type="compositionally biased region" description="Low complexity" evidence="2">
    <location>
        <begin position="655"/>
        <end position="664"/>
    </location>
</feature>
<protein>
    <submittedName>
        <fullName evidence="5 6">Protein hu-li tai shao-like isoform X1</fullName>
    </submittedName>
</protein>
<feature type="region of interest" description="Disordered" evidence="2">
    <location>
        <begin position="342"/>
        <end position="365"/>
    </location>
</feature>
<dbReference type="RefSeq" id="XP_022253096.1">
    <property type="nucleotide sequence ID" value="XM_022397388.1"/>
</dbReference>
<feature type="compositionally biased region" description="Polar residues" evidence="2">
    <location>
        <begin position="485"/>
        <end position="500"/>
    </location>
</feature>
<dbReference type="InterPro" id="IPR036409">
    <property type="entry name" value="Aldolase_II/adducin_N_sf"/>
</dbReference>
<dbReference type="PANTHER" id="PTHR10672:SF3">
    <property type="entry name" value="PROTEIN HU-LI TAI SHAO"/>
    <property type="match status" value="1"/>
</dbReference>
<evidence type="ECO:0000313" key="4">
    <source>
        <dbReference type="Proteomes" id="UP000694941"/>
    </source>
</evidence>
<feature type="compositionally biased region" description="Basic and acidic residues" evidence="2">
    <location>
        <begin position="665"/>
        <end position="674"/>
    </location>
</feature>
<reference evidence="5 6" key="1">
    <citation type="submission" date="2025-05" db="UniProtKB">
        <authorList>
            <consortium name="RefSeq"/>
        </authorList>
    </citation>
    <scope>IDENTIFICATION</scope>
    <source>
        <tissue evidence="5 6">Muscle</tissue>
    </source>
</reference>
<dbReference type="RefSeq" id="XP_013784903.1">
    <property type="nucleotide sequence ID" value="XM_013929449.2"/>
</dbReference>
<evidence type="ECO:0000313" key="5">
    <source>
        <dbReference type="RefSeq" id="XP_013784902.1"/>
    </source>
</evidence>
<feature type="compositionally biased region" description="Low complexity" evidence="2">
    <location>
        <begin position="578"/>
        <end position="591"/>
    </location>
</feature>
<name>A0ABM1BMB8_LIMPO</name>
<organism evidence="4 6">
    <name type="scientific">Limulus polyphemus</name>
    <name type="common">Atlantic horseshoe crab</name>
    <dbReference type="NCBI Taxonomy" id="6850"/>
    <lineage>
        <taxon>Eukaryota</taxon>
        <taxon>Metazoa</taxon>
        <taxon>Ecdysozoa</taxon>
        <taxon>Arthropoda</taxon>
        <taxon>Chelicerata</taxon>
        <taxon>Merostomata</taxon>
        <taxon>Xiphosura</taxon>
        <taxon>Limulidae</taxon>
        <taxon>Limulus</taxon>
    </lineage>
</organism>
<dbReference type="SUPFAM" id="SSF53639">
    <property type="entry name" value="AraD/HMP-PK domain-like"/>
    <property type="match status" value="1"/>
</dbReference>
<feature type="region of interest" description="Disordered" evidence="2">
    <location>
        <begin position="577"/>
        <end position="682"/>
    </location>
</feature>
<feature type="compositionally biased region" description="Basic residues" evidence="2">
    <location>
        <begin position="617"/>
        <end position="626"/>
    </location>
</feature>
<dbReference type="RefSeq" id="XP_013784902.1">
    <property type="nucleotide sequence ID" value="XM_013929448.2"/>
</dbReference>
<keyword evidence="4" id="KW-1185">Reference proteome</keyword>
<dbReference type="Proteomes" id="UP000694941">
    <property type="component" value="Unplaced"/>
</dbReference>
<evidence type="ECO:0000256" key="1">
    <source>
        <dbReference type="ARBA" id="ARBA00006274"/>
    </source>
</evidence>